<protein>
    <submittedName>
        <fullName evidence="3">Uncharacterized protein</fullName>
    </submittedName>
</protein>
<dbReference type="VEuPathDB" id="TriTrypDB:Tc_MARK_8621"/>
<dbReference type="VEuPathDB" id="TriTrypDB:TcG_01204"/>
<dbReference type="Proteomes" id="UP000246121">
    <property type="component" value="Unassembled WGS sequence"/>
</dbReference>
<gene>
    <name evidence="3" type="ORF">C4B63_13g328</name>
</gene>
<dbReference type="VEuPathDB" id="TriTrypDB:TcCLB.511837.110"/>
<evidence type="ECO:0000313" key="4">
    <source>
        <dbReference type="Proteomes" id="UP000246121"/>
    </source>
</evidence>
<name>A0A2V2VNK2_TRYCR</name>
<dbReference type="VEuPathDB" id="TriTrypDB:ECC02_008071"/>
<feature type="chain" id="PRO_5016128224" evidence="2">
    <location>
        <begin position="18"/>
        <end position="201"/>
    </location>
</feature>
<proteinExistence type="predicted"/>
<comment type="caution">
    <text evidence="3">The sequence shown here is derived from an EMBL/GenBank/DDBJ whole genome shotgun (WGS) entry which is preliminary data.</text>
</comment>
<reference evidence="3 4" key="1">
    <citation type="journal article" date="2018" name="Microb. Genom.">
        <title>Expanding an expanded genome: long-read sequencing of Trypanosoma cruzi.</title>
        <authorList>
            <person name="Berna L."/>
            <person name="Rodriguez M."/>
            <person name="Chiribao M.L."/>
            <person name="Parodi-Talice A."/>
            <person name="Pita S."/>
            <person name="Rijo G."/>
            <person name="Alvarez-Valin F."/>
            <person name="Robello C."/>
        </authorList>
    </citation>
    <scope>NUCLEOTIDE SEQUENCE [LARGE SCALE GENOMIC DNA]</scope>
    <source>
        <strain evidence="3 4">Dm28c</strain>
    </source>
</reference>
<dbReference type="VEuPathDB" id="TriTrypDB:TCDM_06089"/>
<evidence type="ECO:0000256" key="2">
    <source>
        <dbReference type="SAM" id="SignalP"/>
    </source>
</evidence>
<dbReference type="VEuPathDB" id="TriTrypDB:TCSYLVIO_010080"/>
<dbReference type="VEuPathDB" id="TriTrypDB:TcYC6_0078940"/>
<dbReference type="VEuPathDB" id="TriTrypDB:TcCLB.510251.19"/>
<feature type="compositionally biased region" description="Acidic residues" evidence="1">
    <location>
        <begin position="80"/>
        <end position="92"/>
    </location>
</feature>
<feature type="signal peptide" evidence="2">
    <location>
        <begin position="1"/>
        <end position="17"/>
    </location>
</feature>
<dbReference type="VEuPathDB" id="TriTrypDB:TcBrA4_0004870"/>
<dbReference type="VEuPathDB" id="TriTrypDB:TcCL_NonESM03390"/>
<feature type="region of interest" description="Disordered" evidence="1">
    <location>
        <begin position="72"/>
        <end position="108"/>
    </location>
</feature>
<accession>A0A2V2VNK2</accession>
<evidence type="ECO:0000313" key="3">
    <source>
        <dbReference type="EMBL" id="PWU98017.1"/>
    </source>
</evidence>
<sequence length="201" mass="22864">MALSPSHAFFLLGMASGAILLLSPSCADDRDDPPKVSFVEPERPFSRLEEASTRTTFARIRRRRGIMGMQRITPPHNEENMEEQEQEEEEEEHVALTTPHPPSEPLSHLYRTTPIRTEEEILRQRRRRQPYLRSLTATQIFGNGFREDNLFKNCSGTRRLSLGPCKAGCRQQIACHFTQFGSSHHVETVKSLTEQVSGACT</sequence>
<evidence type="ECO:0000256" key="1">
    <source>
        <dbReference type="SAM" id="MobiDB-lite"/>
    </source>
</evidence>
<dbReference type="EMBL" id="PRFA01000013">
    <property type="protein sequence ID" value="PWU98017.1"/>
    <property type="molecule type" value="Genomic_DNA"/>
</dbReference>
<dbReference type="VEuPathDB" id="TriTrypDB:BCY84_16270"/>
<organism evidence="3 4">
    <name type="scientific">Trypanosoma cruzi</name>
    <dbReference type="NCBI Taxonomy" id="5693"/>
    <lineage>
        <taxon>Eukaryota</taxon>
        <taxon>Discoba</taxon>
        <taxon>Euglenozoa</taxon>
        <taxon>Kinetoplastea</taxon>
        <taxon>Metakinetoplastina</taxon>
        <taxon>Trypanosomatida</taxon>
        <taxon>Trypanosomatidae</taxon>
        <taxon>Trypanosoma</taxon>
        <taxon>Schizotrypanum</taxon>
    </lineage>
</organism>
<dbReference type="AlphaFoldDB" id="A0A2V2VNK2"/>
<dbReference type="VEuPathDB" id="TriTrypDB:C4B63_13g328"/>
<keyword evidence="2" id="KW-0732">Signal</keyword>